<dbReference type="STRING" id="1263868.RESH_02164"/>
<accession>M5SLZ4</accession>
<proteinExistence type="predicted"/>
<organism evidence="1 2">
    <name type="scientific">Rhodopirellula europaea SH398</name>
    <dbReference type="NCBI Taxonomy" id="1263868"/>
    <lineage>
        <taxon>Bacteria</taxon>
        <taxon>Pseudomonadati</taxon>
        <taxon>Planctomycetota</taxon>
        <taxon>Planctomycetia</taxon>
        <taxon>Pirellulales</taxon>
        <taxon>Pirellulaceae</taxon>
        <taxon>Rhodopirellula</taxon>
    </lineage>
</organism>
<reference evidence="1 2" key="1">
    <citation type="journal article" date="2013" name="Mar. Genomics">
        <title>Expression of sulfatases in Rhodopirellula baltica and the diversity of sulfatases in the genus Rhodopirellula.</title>
        <authorList>
            <person name="Wegner C.E."/>
            <person name="Richter-Heitmann T."/>
            <person name="Klindworth A."/>
            <person name="Klockow C."/>
            <person name="Richter M."/>
            <person name="Achstetter T."/>
            <person name="Glockner F.O."/>
            <person name="Harder J."/>
        </authorList>
    </citation>
    <scope>NUCLEOTIDE SEQUENCE [LARGE SCALE GENOMIC DNA]</scope>
    <source>
        <strain evidence="1 2">SH398</strain>
    </source>
</reference>
<evidence type="ECO:0000313" key="1">
    <source>
        <dbReference type="EMBL" id="EMI27249.1"/>
    </source>
</evidence>
<name>M5SLZ4_9BACT</name>
<dbReference type="PATRIC" id="fig|1263868.3.peg.2349"/>
<dbReference type="EMBL" id="ANOF01000070">
    <property type="protein sequence ID" value="EMI27249.1"/>
    <property type="molecule type" value="Genomic_DNA"/>
</dbReference>
<dbReference type="AlphaFoldDB" id="M5SLZ4"/>
<evidence type="ECO:0000313" key="2">
    <source>
        <dbReference type="Proteomes" id="UP000011996"/>
    </source>
</evidence>
<sequence length="359" mass="40493">MGCVPRKAYKRAISTQHGLLDHSPFRTCSADVVRGWAGYLFLCTYLTAKGRQAVLRSRDLSVPPIGFAMYSVGRLHYCKAVGFHCRSDRVCRRILGSRNLCRAGACRITEHGHDALWSARERRTMTCTGGRLQALLEWKTNRPSPVMSNVTRNRKSSFPRMSRFIVKIRDRYLEWSTVVDAPVTAGMSLDDFQRYYVAEYGPDSESYFGDFIKLANETGASDDYDWRNSNRAGPKETALTEDELYRVYCLGLELDEEVVKHKLLGLEQETSQTPTVAPPLPENPTTKNIQSACDALENGMTISDVEAILGRGETTKRKRRPMIVVRWAFAENVVTCHFDKADGRLNGVMIAPNYRAGTE</sequence>
<comment type="caution">
    <text evidence="1">The sequence shown here is derived from an EMBL/GenBank/DDBJ whole genome shotgun (WGS) entry which is preliminary data.</text>
</comment>
<protein>
    <submittedName>
        <fullName evidence="1">Uncharacterized protein</fullName>
    </submittedName>
</protein>
<gene>
    <name evidence="1" type="ORF">RESH_02164</name>
</gene>
<dbReference type="Proteomes" id="UP000011996">
    <property type="component" value="Unassembled WGS sequence"/>
</dbReference>